<evidence type="ECO:0000313" key="3">
    <source>
        <dbReference type="Proteomes" id="UP000242188"/>
    </source>
</evidence>
<dbReference type="EMBL" id="NEDP02004995">
    <property type="protein sequence ID" value="OWF43763.1"/>
    <property type="molecule type" value="Genomic_DNA"/>
</dbReference>
<feature type="compositionally biased region" description="Polar residues" evidence="1">
    <location>
        <begin position="810"/>
        <end position="819"/>
    </location>
</feature>
<feature type="compositionally biased region" description="Gly residues" evidence="1">
    <location>
        <begin position="665"/>
        <end position="735"/>
    </location>
</feature>
<feature type="compositionally biased region" description="Low complexity" evidence="1">
    <location>
        <begin position="588"/>
        <end position="599"/>
    </location>
</feature>
<feature type="region of interest" description="Disordered" evidence="1">
    <location>
        <begin position="407"/>
        <end position="427"/>
    </location>
</feature>
<feature type="compositionally biased region" description="Polar residues" evidence="1">
    <location>
        <begin position="482"/>
        <end position="498"/>
    </location>
</feature>
<feature type="compositionally biased region" description="Basic and acidic residues" evidence="1">
    <location>
        <begin position="323"/>
        <end position="336"/>
    </location>
</feature>
<dbReference type="OrthoDB" id="10642994at2759"/>
<name>A0A210Q4U3_MIZYE</name>
<feature type="compositionally biased region" description="Gly residues" evidence="1">
    <location>
        <begin position="630"/>
        <end position="658"/>
    </location>
</feature>
<evidence type="ECO:0000313" key="2">
    <source>
        <dbReference type="EMBL" id="OWF43763.1"/>
    </source>
</evidence>
<feature type="compositionally biased region" description="Gly residues" evidence="1">
    <location>
        <begin position="745"/>
        <end position="765"/>
    </location>
</feature>
<evidence type="ECO:0000256" key="1">
    <source>
        <dbReference type="SAM" id="MobiDB-lite"/>
    </source>
</evidence>
<accession>A0A210Q4U3</accession>
<feature type="compositionally biased region" description="Gly residues" evidence="1">
    <location>
        <begin position="531"/>
        <end position="557"/>
    </location>
</feature>
<feature type="compositionally biased region" description="Polar residues" evidence="1">
    <location>
        <begin position="784"/>
        <end position="793"/>
    </location>
</feature>
<protein>
    <submittedName>
        <fullName evidence="2">Glutamine-rich protein 2</fullName>
    </submittedName>
</protein>
<dbReference type="Proteomes" id="UP000242188">
    <property type="component" value="Unassembled WGS sequence"/>
</dbReference>
<feature type="compositionally biased region" description="Basic and acidic residues" evidence="1">
    <location>
        <begin position="520"/>
        <end position="530"/>
    </location>
</feature>
<gene>
    <name evidence="2" type="ORF">KP79_PYT12646</name>
</gene>
<comment type="caution">
    <text evidence="2">The sequence shown here is derived from an EMBL/GenBank/DDBJ whole genome shotgun (WGS) entry which is preliminary data.</text>
</comment>
<proteinExistence type="predicted"/>
<sequence>MATDEENGEAKVMYDSELSLEDPYKAHIIYSEQELASSDESEDFTSSDESTVDSLEALEAVQLPVLSVSQRFGHLITGQLSKLRQDVEFTFPAHTVLKDDETQTDSVEHTSASTNSENEVVDLTDVLQMQSTIRTLTDILTSVVQLSKIVSSARDATKHIVANRNVLEEVRAKCDVLEKDIGDQIGHNVSKAKRTEVDCRDQRTEMNSMNQRTEVDSSDQRTNACFEDRRLSPTASICRLSGLLQQARDSEGLSRDTEKRQGQGILVGDMMNILSVVREMINDITYQMNSMTANECKTIDIGVNTVIDHRTTSRILASDGDEVEKPGSRPEDVKGNKLTEKLPEMPTRGVERELSLGVLASFYSALSHFSSESSLDIVIPSKSRVRDGDKAKTCVGVEDTISAGNLFVSESDHEQETGSPFGVKDENVDFMESKHKTADELGDHNLEESCLASVGSRGLGQGGFGSQDSIQTGAGDKDSDQARISQQRMSQTCNTGQESDQKSIGDQEGMVGRDAGQADFAEKELGHEGGDGGGLNQGGVGNGGSDTGCVGGGGSDQKGGVRSDSGQEGAGGGSFDQEGVDDGGSGQVGVNNSGSEQRGVGIGGSGQVGNGGGGSDQGCVGDDGSDQERVGGGGSDQGGVGGQGGFGGISSDQGGVGDDGSDQEGVGGGGSDQRGVGGGGSDQGGVGDGGSGQEGLGGGGSGQEGGEGVVSGGSGQEGVIGGGSGKEGDACGGSGQASVGSIGSDQGGVDGSGSDQGGDGGGGSGFDDSFATYDEETKEEQGSIMLNGQNPCSDDSHRKGRDNDIRDSPKQNFKSSSLGSECDASKETGSASNGKRGKRLLPRPSHSDTSVCTGKRRRLKSILSDGKDKMRNGGKRKSQTNAQSKKSSGGQGLGRRLIQATCAVVSVAGLMGAMVQGPSGCPWPPALVEDMSRIIDLDYL</sequence>
<feature type="compositionally biased region" description="Basic and acidic residues" evidence="1">
    <location>
        <begin position="794"/>
        <end position="809"/>
    </location>
</feature>
<organism evidence="2 3">
    <name type="scientific">Mizuhopecten yessoensis</name>
    <name type="common">Japanese scallop</name>
    <name type="synonym">Patinopecten yessoensis</name>
    <dbReference type="NCBI Taxonomy" id="6573"/>
    <lineage>
        <taxon>Eukaryota</taxon>
        <taxon>Metazoa</taxon>
        <taxon>Spiralia</taxon>
        <taxon>Lophotrochozoa</taxon>
        <taxon>Mollusca</taxon>
        <taxon>Bivalvia</taxon>
        <taxon>Autobranchia</taxon>
        <taxon>Pteriomorphia</taxon>
        <taxon>Pectinida</taxon>
        <taxon>Pectinoidea</taxon>
        <taxon>Pectinidae</taxon>
        <taxon>Mizuhopecten</taxon>
    </lineage>
</organism>
<keyword evidence="3" id="KW-1185">Reference proteome</keyword>
<reference evidence="2 3" key="1">
    <citation type="journal article" date="2017" name="Nat. Ecol. Evol.">
        <title>Scallop genome provides insights into evolution of bilaterian karyotype and development.</title>
        <authorList>
            <person name="Wang S."/>
            <person name="Zhang J."/>
            <person name="Jiao W."/>
            <person name="Li J."/>
            <person name="Xun X."/>
            <person name="Sun Y."/>
            <person name="Guo X."/>
            <person name="Huan P."/>
            <person name="Dong B."/>
            <person name="Zhang L."/>
            <person name="Hu X."/>
            <person name="Sun X."/>
            <person name="Wang J."/>
            <person name="Zhao C."/>
            <person name="Wang Y."/>
            <person name="Wang D."/>
            <person name="Huang X."/>
            <person name="Wang R."/>
            <person name="Lv J."/>
            <person name="Li Y."/>
            <person name="Zhang Z."/>
            <person name="Liu B."/>
            <person name="Lu W."/>
            <person name="Hui Y."/>
            <person name="Liang J."/>
            <person name="Zhou Z."/>
            <person name="Hou R."/>
            <person name="Li X."/>
            <person name="Liu Y."/>
            <person name="Li H."/>
            <person name="Ning X."/>
            <person name="Lin Y."/>
            <person name="Zhao L."/>
            <person name="Xing Q."/>
            <person name="Dou J."/>
            <person name="Li Y."/>
            <person name="Mao J."/>
            <person name="Guo H."/>
            <person name="Dou H."/>
            <person name="Li T."/>
            <person name="Mu C."/>
            <person name="Jiang W."/>
            <person name="Fu Q."/>
            <person name="Fu X."/>
            <person name="Miao Y."/>
            <person name="Liu J."/>
            <person name="Yu Q."/>
            <person name="Li R."/>
            <person name="Liao H."/>
            <person name="Li X."/>
            <person name="Kong Y."/>
            <person name="Jiang Z."/>
            <person name="Chourrout D."/>
            <person name="Li R."/>
            <person name="Bao Z."/>
        </authorList>
    </citation>
    <scope>NUCLEOTIDE SEQUENCE [LARGE SCALE GENOMIC DNA]</scope>
    <source>
        <strain evidence="2 3">PY_sf001</strain>
    </source>
</reference>
<dbReference type="STRING" id="6573.A0A210Q4U3"/>
<dbReference type="AlphaFoldDB" id="A0A210Q4U3"/>
<feature type="region of interest" description="Disordered" evidence="1">
    <location>
        <begin position="317"/>
        <end position="336"/>
    </location>
</feature>
<feature type="region of interest" description="Disordered" evidence="1">
    <location>
        <begin position="461"/>
        <end position="893"/>
    </location>
</feature>
<feature type="compositionally biased region" description="Gly residues" evidence="1">
    <location>
        <begin position="600"/>
        <end position="616"/>
    </location>
</feature>